<proteinExistence type="predicted"/>
<evidence type="ECO:0000313" key="3">
    <source>
        <dbReference type="Proteomes" id="UP000657931"/>
    </source>
</evidence>
<dbReference type="EMBL" id="JACSQT010000021">
    <property type="protein sequence ID" value="MBD7939614.1"/>
    <property type="molecule type" value="Genomic_DNA"/>
</dbReference>
<evidence type="ECO:0000256" key="1">
    <source>
        <dbReference type="SAM" id="Phobius"/>
    </source>
</evidence>
<organism evidence="2 3">
    <name type="scientific">Cytobacillus stercorigallinarum</name>
    <dbReference type="NCBI Taxonomy" id="2762240"/>
    <lineage>
        <taxon>Bacteria</taxon>
        <taxon>Bacillati</taxon>
        <taxon>Bacillota</taxon>
        <taxon>Bacilli</taxon>
        <taxon>Bacillales</taxon>
        <taxon>Bacillaceae</taxon>
        <taxon>Cytobacillus</taxon>
    </lineage>
</organism>
<gene>
    <name evidence="2" type="ORF">H9655_21460</name>
</gene>
<accession>A0ABR8QVY7</accession>
<sequence>MPIWLLIAFSILVGLIIIEEVLYYVVNRSLLYKTRENDEKAIRSKRWSHLKEKYIKFRAKKTGVE</sequence>
<keyword evidence="1" id="KW-1133">Transmembrane helix</keyword>
<evidence type="ECO:0000313" key="2">
    <source>
        <dbReference type="EMBL" id="MBD7939614.1"/>
    </source>
</evidence>
<name>A0ABR8QVY7_9BACI</name>
<dbReference type="Proteomes" id="UP000657931">
    <property type="component" value="Unassembled WGS sequence"/>
</dbReference>
<reference evidence="2 3" key="1">
    <citation type="submission" date="2020-08" db="EMBL/GenBank/DDBJ databases">
        <title>A Genomic Blueprint of the Chicken Gut Microbiome.</title>
        <authorList>
            <person name="Gilroy R."/>
            <person name="Ravi A."/>
            <person name="Getino M."/>
            <person name="Pursley I."/>
            <person name="Horton D.L."/>
            <person name="Alikhan N.-F."/>
            <person name="Baker D."/>
            <person name="Gharbi K."/>
            <person name="Hall N."/>
            <person name="Watson M."/>
            <person name="Adriaenssens E.M."/>
            <person name="Foster-Nyarko E."/>
            <person name="Jarju S."/>
            <person name="Secka A."/>
            <person name="Antonio M."/>
            <person name="Oren A."/>
            <person name="Chaudhuri R."/>
            <person name="La Ragione R.M."/>
            <person name="Hildebrand F."/>
            <person name="Pallen M.J."/>
        </authorList>
    </citation>
    <scope>NUCLEOTIDE SEQUENCE [LARGE SCALE GENOMIC DNA]</scope>
    <source>
        <strain evidence="2 3">Sa5YUA1</strain>
    </source>
</reference>
<protein>
    <submittedName>
        <fullName evidence="2">Uncharacterized protein</fullName>
    </submittedName>
</protein>
<keyword evidence="1" id="KW-0472">Membrane</keyword>
<feature type="transmembrane region" description="Helical" evidence="1">
    <location>
        <begin position="6"/>
        <end position="26"/>
    </location>
</feature>
<keyword evidence="3" id="KW-1185">Reference proteome</keyword>
<keyword evidence="1" id="KW-0812">Transmembrane</keyword>
<dbReference type="RefSeq" id="WP_191817267.1">
    <property type="nucleotide sequence ID" value="NZ_JACSQT010000021.1"/>
</dbReference>
<comment type="caution">
    <text evidence="2">The sequence shown here is derived from an EMBL/GenBank/DDBJ whole genome shotgun (WGS) entry which is preliminary data.</text>
</comment>